<dbReference type="InterPro" id="IPR045773">
    <property type="entry name" value="DUF6226"/>
</dbReference>
<accession>M2Y6C8</accession>
<keyword evidence="2" id="KW-1185">Reference proteome</keyword>
<organism evidence="1 2">
    <name type="scientific">Rhodococcus ruber BKS 20-38</name>
    <dbReference type="NCBI Taxonomy" id="1278076"/>
    <lineage>
        <taxon>Bacteria</taxon>
        <taxon>Bacillati</taxon>
        <taxon>Actinomycetota</taxon>
        <taxon>Actinomycetes</taxon>
        <taxon>Mycobacteriales</taxon>
        <taxon>Nocardiaceae</taxon>
        <taxon>Rhodococcus</taxon>
    </lineage>
</organism>
<evidence type="ECO:0000313" key="1">
    <source>
        <dbReference type="EMBL" id="EME57135.1"/>
    </source>
</evidence>
<dbReference type="PATRIC" id="fig|1278076.4.peg.4463"/>
<dbReference type="Pfam" id="PF19736">
    <property type="entry name" value="DUF6226"/>
    <property type="match status" value="1"/>
</dbReference>
<proteinExistence type="predicted"/>
<protein>
    <submittedName>
        <fullName evidence="1">Uncharacterized protein</fullName>
    </submittedName>
</protein>
<evidence type="ECO:0000313" key="2">
    <source>
        <dbReference type="Proteomes" id="UP000011731"/>
    </source>
</evidence>
<dbReference type="Proteomes" id="UP000011731">
    <property type="component" value="Unassembled WGS sequence"/>
</dbReference>
<dbReference type="AlphaFoldDB" id="M2Y6C8"/>
<sequence length="249" mass="27272">MNTASELPWWEAYNNNVRSLHDTSWADLSSLLSDDICALLSDVDAAFALTGAHTPGWPNPYQDGLAPDEHAYERVTDPEKFQIVEARARAWSHVLLERGWARHAAHIEWALRPHDSGGTDTILWPVADDAVPLVLTTHTPVDSDHIVTVTVAAGELAVRLASIPDCGCDGCDHGSATLLEEIDKWVLSVVDGSLHVHVDAHRLAIRTSFGGHTSRPVPDLDTPTAFTAAPWPPNWNARPLVPDIDTHRH</sequence>
<comment type="caution">
    <text evidence="1">The sequence shown here is derived from an EMBL/GenBank/DDBJ whole genome shotgun (WGS) entry which is preliminary data.</text>
</comment>
<name>M2Y6C8_9NOCA</name>
<dbReference type="RefSeq" id="WP_003938412.1">
    <property type="nucleotide sequence ID" value="NZ_AOEX01000078.1"/>
</dbReference>
<dbReference type="EMBL" id="AOEX01000078">
    <property type="protein sequence ID" value="EME57135.1"/>
    <property type="molecule type" value="Genomic_DNA"/>
</dbReference>
<reference evidence="1 2" key="1">
    <citation type="journal article" date="2013" name="Genome Announc.">
        <title>Draft Genome Sequence of Rhodococcus ruber Strain BKS 20-38.</title>
        <authorList>
            <person name="Bala M."/>
            <person name="Kumar S."/>
            <person name="Raghava G.P."/>
            <person name="Mayilraj S."/>
        </authorList>
    </citation>
    <scope>NUCLEOTIDE SEQUENCE [LARGE SCALE GENOMIC DNA]</scope>
    <source>
        <strain evidence="1 2">BKS 20-38</strain>
    </source>
</reference>
<gene>
    <name evidence="1" type="ORF">G352_21746</name>
</gene>